<dbReference type="EMBL" id="MK507962">
    <property type="protein sequence ID" value="QED40979.1"/>
    <property type="molecule type" value="Genomic_RNA"/>
</dbReference>
<proteinExistence type="predicted"/>
<organism evidence="1">
    <name type="scientific">Bluetongue virus</name>
    <name type="common">BTV</name>
    <dbReference type="NCBI Taxonomy" id="40051"/>
    <lineage>
        <taxon>Viruses</taxon>
        <taxon>Riboviria</taxon>
        <taxon>Orthornavirae</taxon>
        <taxon>Duplornaviricota</taxon>
        <taxon>Resentoviricetes</taxon>
        <taxon>Reovirales</taxon>
        <taxon>Sedoreoviridae</taxon>
        <taxon>Orbivirus</taxon>
        <taxon>Orbivirus caerulinguae</taxon>
    </lineage>
</organism>
<reference evidence="1" key="1">
    <citation type="journal article" date="2019" name="Virus Evol.">
        <title>Contrasting selective patterns across the segmented genome of bluetongue virus in a global reassortment hotspot.</title>
        <authorList>
            <person name="Jacquot M."/>
            <person name="Rao P.P."/>
            <person name="Yadav S."/>
            <person name="Nomikou K."/>
            <person name="Maan S."/>
            <person name="Jyothi Y.K."/>
            <person name="Reddy N."/>
            <person name="Putty K."/>
            <person name="Hemadri D."/>
            <person name="Singh K.P."/>
            <person name="Maan N.S."/>
            <person name="Hegde N.R."/>
            <person name="Mertens P."/>
            <person name="Biek R."/>
        </authorList>
    </citation>
    <scope>NUCLEOTIDE SEQUENCE</scope>
    <source>
        <strain evidence="1">IND2015/15-22</strain>
    </source>
</reference>
<sequence length="59" mass="7616">MIQFHNRRDMLRVLQCHHQCQPLPLKYWIKRCQTLLVLRKHRRRRKLHSHRTRKRFVMM</sequence>
<accession>A0A5B8YVU1</accession>
<protein>
    <submittedName>
        <fullName evidence="1">NS5 protein</fullName>
    </submittedName>
</protein>
<evidence type="ECO:0000313" key="1">
    <source>
        <dbReference type="EMBL" id="QED40979.1"/>
    </source>
</evidence>
<name>A0A5B8YVU1_BTV</name>